<name>A0ABY7F0G9_MYAAR</name>
<accession>A0ABY7F0G9</accession>
<dbReference type="EMBL" id="CP111020">
    <property type="protein sequence ID" value="WAR15673.1"/>
    <property type="molecule type" value="Genomic_DNA"/>
</dbReference>
<gene>
    <name evidence="1" type="ORF">MAR_005778</name>
</gene>
<evidence type="ECO:0000313" key="2">
    <source>
        <dbReference type="Proteomes" id="UP001164746"/>
    </source>
</evidence>
<dbReference type="PANTHER" id="PTHR10974">
    <property type="entry name" value="FI08016P-RELATED"/>
    <property type="match status" value="1"/>
</dbReference>
<dbReference type="InterPro" id="IPR004245">
    <property type="entry name" value="DUF229"/>
</dbReference>
<proteinExistence type="predicted"/>
<dbReference type="PANTHER" id="PTHR10974:SF1">
    <property type="entry name" value="FI08016P-RELATED"/>
    <property type="match status" value="1"/>
</dbReference>
<reference evidence="1" key="1">
    <citation type="submission" date="2022-11" db="EMBL/GenBank/DDBJ databases">
        <title>Centuries of genome instability and evolution in soft-shell clam transmissible cancer (bioRxiv).</title>
        <authorList>
            <person name="Hart S.F.M."/>
            <person name="Yonemitsu M.A."/>
            <person name="Giersch R.M."/>
            <person name="Beal B.F."/>
            <person name="Arriagada G."/>
            <person name="Davis B.W."/>
            <person name="Ostrander E.A."/>
            <person name="Goff S.P."/>
            <person name="Metzger M.J."/>
        </authorList>
    </citation>
    <scope>NUCLEOTIDE SEQUENCE</scope>
    <source>
        <strain evidence="1">MELC-2E11</strain>
        <tissue evidence="1">Siphon/mantle</tissue>
    </source>
</reference>
<sequence length="99" mass="11297">MLSEDRCAKLTFHKTTSVRRYLRTINKLGHTNGFVSFLECRRYVVQFQTTPGFGIFEATIGVYKDGGVRVESDIDRVNLYGNQSACVQDALLRTYCFCV</sequence>
<organism evidence="1 2">
    <name type="scientific">Mya arenaria</name>
    <name type="common">Soft-shell clam</name>
    <dbReference type="NCBI Taxonomy" id="6604"/>
    <lineage>
        <taxon>Eukaryota</taxon>
        <taxon>Metazoa</taxon>
        <taxon>Spiralia</taxon>
        <taxon>Lophotrochozoa</taxon>
        <taxon>Mollusca</taxon>
        <taxon>Bivalvia</taxon>
        <taxon>Autobranchia</taxon>
        <taxon>Heteroconchia</taxon>
        <taxon>Euheterodonta</taxon>
        <taxon>Imparidentia</taxon>
        <taxon>Neoheterodontei</taxon>
        <taxon>Myida</taxon>
        <taxon>Myoidea</taxon>
        <taxon>Myidae</taxon>
        <taxon>Mya</taxon>
    </lineage>
</organism>
<dbReference type="Proteomes" id="UP001164746">
    <property type="component" value="Chromosome 9"/>
</dbReference>
<keyword evidence="2" id="KW-1185">Reference proteome</keyword>
<protein>
    <submittedName>
        <fullName evidence="1">Uncharacterized protein</fullName>
    </submittedName>
</protein>
<evidence type="ECO:0000313" key="1">
    <source>
        <dbReference type="EMBL" id="WAR15673.1"/>
    </source>
</evidence>